<dbReference type="Proteomes" id="UP000249464">
    <property type="component" value="Unassembled WGS sequence"/>
</dbReference>
<dbReference type="EMBL" id="FQNC01000041">
    <property type="protein sequence ID" value="SGY29461.1"/>
    <property type="molecule type" value="Genomic_DNA"/>
</dbReference>
<name>A0A2X0MJH2_9BASI</name>
<keyword evidence="2" id="KW-1185">Reference proteome</keyword>
<reference evidence="1 2" key="1">
    <citation type="submission" date="2016-11" db="EMBL/GenBank/DDBJ databases">
        <authorList>
            <person name="Jaros S."/>
            <person name="Januszkiewicz K."/>
            <person name="Wedrychowicz H."/>
        </authorList>
    </citation>
    <scope>NUCLEOTIDE SEQUENCE [LARGE SCALE GENOMIC DNA]</scope>
</reference>
<evidence type="ECO:0000313" key="2">
    <source>
        <dbReference type="Proteomes" id="UP000249464"/>
    </source>
</evidence>
<dbReference type="AlphaFoldDB" id="A0A2X0MJH2"/>
<proteinExistence type="predicted"/>
<accession>A0A2X0MJH2</accession>
<evidence type="ECO:0000313" key="1">
    <source>
        <dbReference type="EMBL" id="SGY29461.1"/>
    </source>
</evidence>
<protein>
    <submittedName>
        <fullName evidence="1">BQ5605_C002g01055 protein</fullName>
    </submittedName>
</protein>
<sequence length="266" mass="29682">MWPPIATNFDCTSTFARVKANATHDLWAALDKDLGRASDDFMRSAKLDALSLCEPFVDGDALDPFEQLADSVCVLFCGAKADLTELDKCRPMIVRQGKVKRLLEWLSHVCMFSREHLPPERQQPQHLIRKIGLELVTSEALATQGMESELRCLFSEHAATTWNLGNGQSIEVNMPNLTAKPQVVFIHHQLIIPKVGRTAWENLLDLPDYSRFYADVREGLFTGRKCAEGSPTPLPVTVHGQPGRFAHTILREGDLCALVCTVEART</sequence>
<gene>
    <name evidence="1" type="primary">BQ5605_C002g01055</name>
    <name evidence="1" type="ORF">BQ5605_C002G01055</name>
</gene>
<organism evidence="1 2">
    <name type="scientific">Microbotryum silenes-dioicae</name>
    <dbReference type="NCBI Taxonomy" id="796604"/>
    <lineage>
        <taxon>Eukaryota</taxon>
        <taxon>Fungi</taxon>
        <taxon>Dikarya</taxon>
        <taxon>Basidiomycota</taxon>
        <taxon>Pucciniomycotina</taxon>
        <taxon>Microbotryomycetes</taxon>
        <taxon>Microbotryales</taxon>
        <taxon>Microbotryaceae</taxon>
        <taxon>Microbotryum</taxon>
    </lineage>
</organism>